<dbReference type="PANTHER" id="PTHR12292">
    <property type="entry name" value="RWD DOMAIN-CONTAINING PROTEIN"/>
    <property type="match status" value="1"/>
</dbReference>
<protein>
    <submittedName>
        <fullName evidence="2">RWD domain-containing protein</fullName>
    </submittedName>
</protein>
<dbReference type="SMART" id="SM00591">
    <property type="entry name" value="RWD"/>
    <property type="match status" value="1"/>
</dbReference>
<dbReference type="InterPro" id="IPR032378">
    <property type="entry name" value="ZC3H15/TMA46_C"/>
</dbReference>
<dbReference type="Gene3D" id="3.10.110.10">
    <property type="entry name" value="Ubiquitin Conjugating Enzyme"/>
    <property type="match status" value="1"/>
</dbReference>
<dbReference type="SUPFAM" id="SSF54495">
    <property type="entry name" value="UBC-like"/>
    <property type="match status" value="1"/>
</dbReference>
<dbReference type="AlphaFoldDB" id="A0A1I8EB08"/>
<feature type="domain" description="RWD" evidence="1">
    <location>
        <begin position="9"/>
        <end position="117"/>
    </location>
</feature>
<dbReference type="Pfam" id="PF05773">
    <property type="entry name" value="RWD"/>
    <property type="match status" value="1"/>
</dbReference>
<dbReference type="WBParaSite" id="maker-PairedContig_1260-snap-gene-4.25-mRNA-1">
    <property type="protein sequence ID" value="maker-PairedContig_1260-snap-gene-4.25-mRNA-1"/>
    <property type="gene ID" value="maker-PairedContig_1260-snap-gene-4.25"/>
</dbReference>
<reference evidence="2" key="1">
    <citation type="submission" date="2016-11" db="UniProtKB">
        <authorList>
            <consortium name="WormBaseParasite"/>
        </authorList>
    </citation>
    <scope>IDENTIFICATION</scope>
    <source>
        <strain evidence="2">pt0022</strain>
    </source>
</reference>
<organism evidence="2">
    <name type="scientific">Wuchereria bancrofti</name>
    <dbReference type="NCBI Taxonomy" id="6293"/>
    <lineage>
        <taxon>Eukaryota</taxon>
        <taxon>Metazoa</taxon>
        <taxon>Ecdysozoa</taxon>
        <taxon>Nematoda</taxon>
        <taxon>Chromadorea</taxon>
        <taxon>Rhabditida</taxon>
        <taxon>Spirurina</taxon>
        <taxon>Spiruromorpha</taxon>
        <taxon>Filarioidea</taxon>
        <taxon>Onchocercidae</taxon>
        <taxon>Wuchereria</taxon>
    </lineage>
</organism>
<sequence length="253" mass="28896">MGQKETQVEELEALGVIYPDELEVTSNEYPNIAVRISLQSHQGEEVPAMFEVTLNLRLSADYPDVTPEIQVFGLESTFSSERIKRVERILHNVAQENIGMPMIFTIVSALQDEIGHLVEDLEAEKIKAEEKVVKEREAQARKKLEGTRVTPEVFTAWKKKFNVEIRAVEEKEKWIPEVEGTKKLTGRQLFLRDSTLNLSDVALMQAAGNEIEFDESLFDEQRFLLATRKQDYILTFKMTFDNAAVTEWTDVGG</sequence>
<dbReference type="Pfam" id="PF16543">
    <property type="entry name" value="DFRP_C"/>
    <property type="match status" value="1"/>
</dbReference>
<proteinExistence type="predicted"/>
<dbReference type="STRING" id="6293.A0A1I8EB08"/>
<evidence type="ECO:0000259" key="1">
    <source>
        <dbReference type="PROSITE" id="PS50908"/>
    </source>
</evidence>
<evidence type="ECO:0000313" key="2">
    <source>
        <dbReference type="WBParaSite" id="maker-PairedContig_1260-snap-gene-4.25-mRNA-1"/>
    </source>
</evidence>
<dbReference type="Gene3D" id="6.20.400.10">
    <property type="match status" value="1"/>
</dbReference>
<accession>A0A1I8EB08</accession>
<dbReference type="InterPro" id="IPR040213">
    <property type="entry name" value="GIR2-like"/>
</dbReference>
<dbReference type="PROSITE" id="PS50908">
    <property type="entry name" value="RWD"/>
    <property type="match status" value="1"/>
</dbReference>
<dbReference type="InterPro" id="IPR016135">
    <property type="entry name" value="UBQ-conjugating_enzyme/RWD"/>
</dbReference>
<name>A0A1I8EB08_WUCBA</name>
<dbReference type="InterPro" id="IPR006575">
    <property type="entry name" value="RWD_dom"/>
</dbReference>